<gene>
    <name evidence="3" type="ORF">V8G54_037668</name>
</gene>
<dbReference type="Proteomes" id="UP001374535">
    <property type="component" value="Chromosome 11"/>
</dbReference>
<evidence type="ECO:0000313" key="4">
    <source>
        <dbReference type="Proteomes" id="UP001374535"/>
    </source>
</evidence>
<dbReference type="EMBL" id="CP144690">
    <property type="protein sequence ID" value="WVY92154.1"/>
    <property type="molecule type" value="Genomic_DNA"/>
</dbReference>
<protein>
    <recommendedName>
        <fullName evidence="2">Peptidase C1A papain C-terminal domain-containing protein</fullName>
    </recommendedName>
</protein>
<organism evidence="3 4">
    <name type="scientific">Vigna mungo</name>
    <name type="common">Black gram</name>
    <name type="synonym">Phaseolus mungo</name>
    <dbReference type="NCBI Taxonomy" id="3915"/>
    <lineage>
        <taxon>Eukaryota</taxon>
        <taxon>Viridiplantae</taxon>
        <taxon>Streptophyta</taxon>
        <taxon>Embryophyta</taxon>
        <taxon>Tracheophyta</taxon>
        <taxon>Spermatophyta</taxon>
        <taxon>Magnoliopsida</taxon>
        <taxon>eudicotyledons</taxon>
        <taxon>Gunneridae</taxon>
        <taxon>Pentapetalae</taxon>
        <taxon>rosids</taxon>
        <taxon>fabids</taxon>
        <taxon>Fabales</taxon>
        <taxon>Fabaceae</taxon>
        <taxon>Papilionoideae</taxon>
        <taxon>50 kb inversion clade</taxon>
        <taxon>NPAAA clade</taxon>
        <taxon>indigoferoid/millettioid clade</taxon>
        <taxon>Phaseoleae</taxon>
        <taxon>Vigna</taxon>
    </lineage>
</organism>
<accession>A0AAQ3MJ02</accession>
<dbReference type="GO" id="GO:0008234">
    <property type="term" value="F:cysteine-type peptidase activity"/>
    <property type="evidence" value="ECO:0007669"/>
    <property type="project" value="InterPro"/>
</dbReference>
<name>A0AAQ3MJ02_VIGMU</name>
<dbReference type="Gene3D" id="3.90.70.10">
    <property type="entry name" value="Cysteine proteinases"/>
    <property type="match status" value="1"/>
</dbReference>
<keyword evidence="1" id="KW-0812">Transmembrane</keyword>
<dbReference type="InterPro" id="IPR000668">
    <property type="entry name" value="Peptidase_C1A_C"/>
</dbReference>
<dbReference type="SUPFAM" id="SSF54001">
    <property type="entry name" value="Cysteine proteinases"/>
    <property type="match status" value="1"/>
</dbReference>
<keyword evidence="4" id="KW-1185">Reference proteome</keyword>
<proteinExistence type="predicted"/>
<evidence type="ECO:0000259" key="2">
    <source>
        <dbReference type="Pfam" id="PF00112"/>
    </source>
</evidence>
<sequence>MKVSGFFALLLVVGAILMFFNILLPISASWTTDFIGTKYGDKTTLIAVNRKLKGEPEFDVEREVKGKLRLKWRGRIRMWLRSETQGDILSEEGLVDVNVGFDELEDDSWEGNMEFEVEISEEYAKNAKVVSIDSYEDVNSYDELTLKKAVANKPVSVAIEGRGREFQLYSYVSF</sequence>
<dbReference type="Pfam" id="PF00112">
    <property type="entry name" value="Peptidase_C1"/>
    <property type="match status" value="1"/>
</dbReference>
<evidence type="ECO:0000313" key="3">
    <source>
        <dbReference type="EMBL" id="WVY92154.1"/>
    </source>
</evidence>
<dbReference type="GO" id="GO:0006508">
    <property type="term" value="P:proteolysis"/>
    <property type="evidence" value="ECO:0007669"/>
    <property type="project" value="InterPro"/>
</dbReference>
<keyword evidence="1" id="KW-0472">Membrane</keyword>
<feature type="domain" description="Peptidase C1A papain C-terminal" evidence="2">
    <location>
        <begin position="123"/>
        <end position="170"/>
    </location>
</feature>
<dbReference type="InterPro" id="IPR038765">
    <property type="entry name" value="Papain-like_cys_pep_sf"/>
</dbReference>
<keyword evidence="1" id="KW-1133">Transmembrane helix</keyword>
<evidence type="ECO:0000256" key="1">
    <source>
        <dbReference type="SAM" id="Phobius"/>
    </source>
</evidence>
<reference evidence="3 4" key="1">
    <citation type="journal article" date="2023" name="Life. Sci Alliance">
        <title>Evolutionary insights into 3D genome organization and epigenetic landscape of Vigna mungo.</title>
        <authorList>
            <person name="Junaid A."/>
            <person name="Singh B."/>
            <person name="Bhatia S."/>
        </authorList>
    </citation>
    <scope>NUCLEOTIDE SEQUENCE [LARGE SCALE GENOMIC DNA]</scope>
    <source>
        <strain evidence="3">Urdbean</strain>
    </source>
</reference>
<feature type="transmembrane region" description="Helical" evidence="1">
    <location>
        <begin position="6"/>
        <end position="24"/>
    </location>
</feature>
<dbReference type="AlphaFoldDB" id="A0AAQ3MJ02"/>